<dbReference type="EMBL" id="MSZX01000008">
    <property type="protein sequence ID" value="OPA75605.1"/>
    <property type="molecule type" value="Genomic_DNA"/>
</dbReference>
<sequence>MNTSRKFVVMLLTLLMVFTMAACSNSKQEATAPAPAKEAEAATPAPTLNADEPGWKAAAANPITFDWYMNFSWFNKKWADDATSTYVTKKTGVKVNFIVPAGNENEKLNTMIASGKLPDFITLGWYEEAVKKMVAGKLVLPLNELADKYDPYFYKVADPAKLGWYKNDDGNVYGYPNASSSPEDYKKYGENFFSNQTFEVRKDMYEAIGSPDMSTPEGFLKALQLAKEKFPDVNGQPLIPLGLHEFTETGNYSLEGYLQNFLAIPQQKDGKLYDRRTDPDYVSWLKTFRKANELGLIAKDVYIDKRPQMEEKIAQGRYFAMLYQRSDFAAQNTALYQKDPNTAYIAVNGPANSKKEAPTLSGPGISGWTLTLISKDVKDKARAVQFLSYLLSEEGNKDLFLGEKGVTYDTIDGKDHFLPEVVNLLNKDRNAFDQKYGASFTYWMLMDTNMNLQWASPSVDPQKQMEEWTRGKAISMSEFDNLDPSSTSEEGISGSKIARNWGKALPKMLLAKSDAEFDDIFNKFVKDRAAAGIDKIDAFRQQAYEKNIQKLEALKK</sequence>
<gene>
    <name evidence="4" type="ORF">BVG16_19890</name>
</gene>
<dbReference type="STRING" id="1324314.BVG16_19890"/>
<accession>A0A1T2X707</accession>
<feature type="region of interest" description="Disordered" evidence="2">
    <location>
        <begin position="31"/>
        <end position="53"/>
    </location>
</feature>
<proteinExistence type="predicted"/>
<reference evidence="4 5" key="1">
    <citation type="submission" date="2017-01" db="EMBL/GenBank/DDBJ databases">
        <title>Genome analysis of Paenibacillus selenitrireducens ES3-24.</title>
        <authorList>
            <person name="Xu D."/>
            <person name="Yao R."/>
            <person name="Zheng S."/>
        </authorList>
    </citation>
    <scope>NUCLEOTIDE SEQUENCE [LARGE SCALE GENOMIC DNA]</scope>
    <source>
        <strain evidence="4 5">ES3-24</strain>
    </source>
</reference>
<comment type="caution">
    <text evidence="4">The sequence shown here is derived from an EMBL/GenBank/DDBJ whole genome shotgun (WGS) entry which is preliminary data.</text>
</comment>
<evidence type="ECO:0000256" key="2">
    <source>
        <dbReference type="SAM" id="MobiDB-lite"/>
    </source>
</evidence>
<feature type="signal peptide" evidence="3">
    <location>
        <begin position="1"/>
        <end position="21"/>
    </location>
</feature>
<dbReference type="Proteomes" id="UP000190188">
    <property type="component" value="Unassembled WGS sequence"/>
</dbReference>
<dbReference type="PANTHER" id="PTHR43649:SF33">
    <property type="entry name" value="POLYGALACTURONAN_RHAMNOGALACTURONAN-BINDING PROTEIN YTCQ"/>
    <property type="match status" value="1"/>
</dbReference>
<dbReference type="Gene3D" id="3.40.190.10">
    <property type="entry name" value="Periplasmic binding protein-like II"/>
    <property type="match status" value="2"/>
</dbReference>
<evidence type="ECO:0000313" key="5">
    <source>
        <dbReference type="Proteomes" id="UP000190188"/>
    </source>
</evidence>
<dbReference type="SUPFAM" id="SSF53850">
    <property type="entry name" value="Periplasmic binding protein-like II"/>
    <property type="match status" value="1"/>
</dbReference>
<evidence type="ECO:0000313" key="4">
    <source>
        <dbReference type="EMBL" id="OPA75605.1"/>
    </source>
</evidence>
<evidence type="ECO:0000256" key="3">
    <source>
        <dbReference type="SAM" id="SignalP"/>
    </source>
</evidence>
<evidence type="ECO:0000256" key="1">
    <source>
        <dbReference type="ARBA" id="ARBA00022729"/>
    </source>
</evidence>
<feature type="compositionally biased region" description="Low complexity" evidence="2">
    <location>
        <begin position="31"/>
        <end position="47"/>
    </location>
</feature>
<keyword evidence="5" id="KW-1185">Reference proteome</keyword>
<dbReference type="OrthoDB" id="353914at2"/>
<keyword evidence="1 3" id="KW-0732">Signal</keyword>
<dbReference type="PROSITE" id="PS51257">
    <property type="entry name" value="PROKAR_LIPOPROTEIN"/>
    <property type="match status" value="1"/>
</dbReference>
<organism evidence="4 5">
    <name type="scientific">Paenibacillus selenitireducens</name>
    <dbReference type="NCBI Taxonomy" id="1324314"/>
    <lineage>
        <taxon>Bacteria</taxon>
        <taxon>Bacillati</taxon>
        <taxon>Bacillota</taxon>
        <taxon>Bacilli</taxon>
        <taxon>Bacillales</taxon>
        <taxon>Paenibacillaceae</taxon>
        <taxon>Paenibacillus</taxon>
    </lineage>
</organism>
<dbReference type="AlphaFoldDB" id="A0A1T2X707"/>
<feature type="chain" id="PRO_5038686083" evidence="3">
    <location>
        <begin position="22"/>
        <end position="556"/>
    </location>
</feature>
<protein>
    <submittedName>
        <fullName evidence="4">ABC transporter substrate-binding protein</fullName>
    </submittedName>
</protein>
<dbReference type="RefSeq" id="WP_078500862.1">
    <property type="nucleotide sequence ID" value="NZ_MSZX01000008.1"/>
</dbReference>
<dbReference type="PANTHER" id="PTHR43649">
    <property type="entry name" value="ARABINOSE-BINDING PROTEIN-RELATED"/>
    <property type="match status" value="1"/>
</dbReference>
<dbReference type="InterPro" id="IPR050490">
    <property type="entry name" value="Bact_solute-bd_prot1"/>
</dbReference>
<name>A0A1T2X707_9BACL</name>